<dbReference type="AlphaFoldDB" id="A0A1R3INL0"/>
<dbReference type="Gramene" id="OMO84179">
    <property type="protein sequence ID" value="OMO84179"/>
    <property type="gene ID" value="CCACVL1_10962"/>
</dbReference>
<proteinExistence type="predicted"/>
<comment type="caution">
    <text evidence="2">The sequence shown here is derived from an EMBL/GenBank/DDBJ whole genome shotgun (WGS) entry which is preliminary data.</text>
</comment>
<feature type="region of interest" description="Disordered" evidence="1">
    <location>
        <begin position="1"/>
        <end position="49"/>
    </location>
</feature>
<gene>
    <name evidence="2" type="ORF">CCACVL1_10962</name>
</gene>
<evidence type="ECO:0000313" key="2">
    <source>
        <dbReference type="EMBL" id="OMO84179.1"/>
    </source>
</evidence>
<evidence type="ECO:0000313" key="3">
    <source>
        <dbReference type="Proteomes" id="UP000188268"/>
    </source>
</evidence>
<evidence type="ECO:0000256" key="1">
    <source>
        <dbReference type="SAM" id="MobiDB-lite"/>
    </source>
</evidence>
<feature type="compositionally biased region" description="Basic and acidic residues" evidence="1">
    <location>
        <begin position="39"/>
        <end position="49"/>
    </location>
</feature>
<dbReference type="EMBL" id="AWWV01009758">
    <property type="protein sequence ID" value="OMO84179.1"/>
    <property type="molecule type" value="Genomic_DNA"/>
</dbReference>
<dbReference type="Proteomes" id="UP000188268">
    <property type="component" value="Unassembled WGS sequence"/>
</dbReference>
<keyword evidence="3" id="KW-1185">Reference proteome</keyword>
<protein>
    <submittedName>
        <fullName evidence="2">Uncharacterized protein</fullName>
    </submittedName>
</protein>
<reference evidence="2 3" key="1">
    <citation type="submission" date="2013-09" db="EMBL/GenBank/DDBJ databases">
        <title>Corchorus capsularis genome sequencing.</title>
        <authorList>
            <person name="Alam M."/>
            <person name="Haque M.S."/>
            <person name="Islam M.S."/>
            <person name="Emdad E.M."/>
            <person name="Islam M.M."/>
            <person name="Ahmed B."/>
            <person name="Halim A."/>
            <person name="Hossen Q.M.M."/>
            <person name="Hossain M.Z."/>
            <person name="Ahmed R."/>
            <person name="Khan M.M."/>
            <person name="Islam R."/>
            <person name="Rashid M.M."/>
            <person name="Khan S.A."/>
            <person name="Rahman M.S."/>
            <person name="Alam M."/>
        </authorList>
    </citation>
    <scope>NUCLEOTIDE SEQUENCE [LARGE SCALE GENOMIC DNA]</scope>
    <source>
        <strain evidence="3">cv. CVL-1</strain>
        <tissue evidence="2">Whole seedling</tissue>
    </source>
</reference>
<accession>A0A1R3INL0</accession>
<name>A0A1R3INL0_COCAP</name>
<organism evidence="2 3">
    <name type="scientific">Corchorus capsularis</name>
    <name type="common">Jute</name>
    <dbReference type="NCBI Taxonomy" id="210143"/>
    <lineage>
        <taxon>Eukaryota</taxon>
        <taxon>Viridiplantae</taxon>
        <taxon>Streptophyta</taxon>
        <taxon>Embryophyta</taxon>
        <taxon>Tracheophyta</taxon>
        <taxon>Spermatophyta</taxon>
        <taxon>Magnoliopsida</taxon>
        <taxon>eudicotyledons</taxon>
        <taxon>Gunneridae</taxon>
        <taxon>Pentapetalae</taxon>
        <taxon>rosids</taxon>
        <taxon>malvids</taxon>
        <taxon>Malvales</taxon>
        <taxon>Malvaceae</taxon>
        <taxon>Grewioideae</taxon>
        <taxon>Apeibeae</taxon>
        <taxon>Corchorus</taxon>
    </lineage>
</organism>
<sequence>MQSAISTPRRGGDRKPKLKLKQQMKRQSLLGTNRVGAGENRRLGVETRE</sequence>